<evidence type="ECO:0008006" key="5">
    <source>
        <dbReference type="Google" id="ProtNLM"/>
    </source>
</evidence>
<dbReference type="PROSITE" id="PS51257">
    <property type="entry name" value="PROKAR_LIPOPROTEIN"/>
    <property type="match status" value="1"/>
</dbReference>
<sequence>MKKQMIVIAMMSLIVTLAGCGAVNDKDKVNNGSTTEKSTVSETSSAEETSSQAENTTESSEINSDTDSKSDKKDDKTENKKVSAVDVSEIVGEWAEYGGAATRFLTINSDAGFEVKSDTGSLIASGTISVNTENGTKKYSFNDSEKGLWYVPFVYAPVAGTDFLQTEENSVYETIRFARNIGDPENVEIDHADFSAILGTWFEEDMAIGRTITVNDDGTYIVTFQGGSSVSGNVTVNAYDDNYYDFCDDGGLWYSFCVIGEGEDQQLYSPSNALEGAVSFGRSPSTASSSGAIDKIAGEWLPNDPTMDFTLVVNNDSTYTFKYNDGRTSSGNIRIEIRDGVEKYNFLDDNGGLWYVPFELRTAGQQVVLITEDNPVYEPVSFSR</sequence>
<dbReference type="Proteomes" id="UP000186015">
    <property type="component" value="Unassembled WGS sequence"/>
</dbReference>
<protein>
    <recommendedName>
        <fullName evidence="5">DUF5640 domain-containing protein</fullName>
    </recommendedName>
</protein>
<evidence type="ECO:0000256" key="1">
    <source>
        <dbReference type="SAM" id="MobiDB-lite"/>
    </source>
</evidence>
<reference evidence="3 4" key="1">
    <citation type="submission" date="2016-10" db="EMBL/GenBank/DDBJ databases">
        <authorList>
            <person name="de Groot N.N."/>
        </authorList>
    </citation>
    <scope>NUCLEOTIDE SEQUENCE [LARGE SCALE GENOMIC DNA]</scope>
    <source>
        <strain evidence="3 4">KH2T6</strain>
    </source>
</reference>
<name>A0A1H7I5V5_RUMAL</name>
<feature type="chain" id="PRO_5039409981" description="DUF5640 domain-containing protein" evidence="2">
    <location>
        <begin position="22"/>
        <end position="384"/>
    </location>
</feature>
<dbReference type="RefSeq" id="WP_074830783.1">
    <property type="nucleotide sequence ID" value="NZ_FOAT01000003.1"/>
</dbReference>
<dbReference type="EMBL" id="FOAT01000003">
    <property type="protein sequence ID" value="SEK57167.1"/>
    <property type="molecule type" value="Genomic_DNA"/>
</dbReference>
<feature type="compositionally biased region" description="Low complexity" evidence="1">
    <location>
        <begin position="33"/>
        <end position="65"/>
    </location>
</feature>
<keyword evidence="2" id="KW-0732">Signal</keyword>
<proteinExistence type="predicted"/>
<feature type="compositionally biased region" description="Basic and acidic residues" evidence="1">
    <location>
        <begin position="66"/>
        <end position="82"/>
    </location>
</feature>
<dbReference type="AlphaFoldDB" id="A0A1H7I5V5"/>
<gene>
    <name evidence="3" type="ORF">SAMN05216469_103231</name>
</gene>
<accession>A0A1H7I5V5</accession>
<evidence type="ECO:0000256" key="2">
    <source>
        <dbReference type="SAM" id="SignalP"/>
    </source>
</evidence>
<dbReference type="OrthoDB" id="1819965at2"/>
<organism evidence="3 4">
    <name type="scientific">Ruminococcus albus</name>
    <dbReference type="NCBI Taxonomy" id="1264"/>
    <lineage>
        <taxon>Bacteria</taxon>
        <taxon>Bacillati</taxon>
        <taxon>Bacillota</taxon>
        <taxon>Clostridia</taxon>
        <taxon>Eubacteriales</taxon>
        <taxon>Oscillospiraceae</taxon>
        <taxon>Ruminococcus</taxon>
    </lineage>
</organism>
<evidence type="ECO:0000313" key="4">
    <source>
        <dbReference type="Proteomes" id="UP000186015"/>
    </source>
</evidence>
<feature type="signal peptide" evidence="2">
    <location>
        <begin position="1"/>
        <end position="21"/>
    </location>
</feature>
<evidence type="ECO:0000313" key="3">
    <source>
        <dbReference type="EMBL" id="SEK57167.1"/>
    </source>
</evidence>
<feature type="region of interest" description="Disordered" evidence="1">
    <location>
        <begin position="25"/>
        <end position="82"/>
    </location>
</feature>